<gene>
    <name evidence="5" type="primary">pdxA</name>
    <name evidence="5" type="ORF">NCTC13063_00871</name>
</gene>
<feature type="compositionally biased region" description="Basic and acidic residues" evidence="4">
    <location>
        <begin position="370"/>
        <end position="384"/>
    </location>
</feature>
<dbReference type="PANTHER" id="PTHR30004:SF6">
    <property type="entry name" value="D-THREONATE 4-PHOSPHATE DEHYDROGENASE"/>
    <property type="match status" value="1"/>
</dbReference>
<comment type="caution">
    <text evidence="5">The sequence shown here is derived from an EMBL/GenBank/DDBJ whole genome shotgun (WGS) entry which is preliminary data.</text>
</comment>
<accession>A0AAQ1ZI22</accession>
<dbReference type="SUPFAM" id="SSF53659">
    <property type="entry name" value="Isocitrate/Isopropylmalate dehydrogenase-like"/>
    <property type="match status" value="1"/>
</dbReference>
<evidence type="ECO:0000313" key="6">
    <source>
        <dbReference type="Proteomes" id="UP000255283"/>
    </source>
</evidence>
<keyword evidence="2 5" id="KW-0560">Oxidoreductase</keyword>
<evidence type="ECO:0000256" key="4">
    <source>
        <dbReference type="SAM" id="MobiDB-lite"/>
    </source>
</evidence>
<dbReference type="RefSeq" id="WP_115153349.1">
    <property type="nucleotide sequence ID" value="NZ_DBFWLE010000018.1"/>
</dbReference>
<sequence length="384" mass="42648">MEDRKIRVAITHGDTNGVGYELIFKTFAEPEMLELCTPIIYGSPKVAAYHRKALDLQANFSIVNSAEEVRDGRINLLTAVEEEVKVELGMPTPESGDAALKALDKAMTDYREGLFDVLVTAPVNRDNMKVNGFPFSGHTRYIEASVGEGQKALTVYVNDHLRLAFATAGMPLKSVAQALNKDDLVGKVKLLYKTVRRDFNISNPRIAVLALNPASAGKAADEEERVIAPAIEELAKSGVEAFGPYAADEFFGNGDFEHFDAVLAMYYDQAMPAFKSLSVEHENVFTAGLPLIRTAACEGVDYELTGRGVTDESSFRHAVYLAIDTFRYRENYDLPLGDPLKKLYHERRDESEKVRFAIPKKHSGQPFQPRRAEGQPKLEVPKKE</sequence>
<protein>
    <submittedName>
        <fullName evidence="5">4-hydroxythreonine-4-phosphate dehydrogenase</fullName>
        <ecNumber evidence="5">1.1.1.262</ecNumber>
    </submittedName>
</protein>
<dbReference type="PANTHER" id="PTHR30004">
    <property type="entry name" value="4-HYDROXYTHREONINE-4-PHOSPHATE DEHYDROGENASE"/>
    <property type="match status" value="1"/>
</dbReference>
<dbReference type="Proteomes" id="UP000255283">
    <property type="component" value="Unassembled WGS sequence"/>
</dbReference>
<organism evidence="5 6">
    <name type="scientific">Segatella buccae</name>
    <dbReference type="NCBI Taxonomy" id="28126"/>
    <lineage>
        <taxon>Bacteria</taxon>
        <taxon>Pseudomonadati</taxon>
        <taxon>Bacteroidota</taxon>
        <taxon>Bacteroidia</taxon>
        <taxon>Bacteroidales</taxon>
        <taxon>Prevotellaceae</taxon>
        <taxon>Segatella</taxon>
    </lineage>
</organism>
<evidence type="ECO:0000256" key="3">
    <source>
        <dbReference type="ARBA" id="ARBA00023027"/>
    </source>
</evidence>
<keyword evidence="1" id="KW-0479">Metal-binding</keyword>
<proteinExistence type="predicted"/>
<reference evidence="5 6" key="1">
    <citation type="submission" date="2018-06" db="EMBL/GenBank/DDBJ databases">
        <authorList>
            <consortium name="Pathogen Informatics"/>
            <person name="Doyle S."/>
        </authorList>
    </citation>
    <scope>NUCLEOTIDE SEQUENCE [LARGE SCALE GENOMIC DNA]</scope>
    <source>
        <strain evidence="5 6">NCTC13063</strain>
    </source>
</reference>
<dbReference type="Pfam" id="PF04166">
    <property type="entry name" value="PdxA"/>
    <property type="match status" value="1"/>
</dbReference>
<dbReference type="Gene3D" id="3.40.718.10">
    <property type="entry name" value="Isopropylmalate Dehydrogenase"/>
    <property type="match status" value="1"/>
</dbReference>
<evidence type="ECO:0000256" key="1">
    <source>
        <dbReference type="ARBA" id="ARBA00022723"/>
    </source>
</evidence>
<dbReference type="InterPro" id="IPR005255">
    <property type="entry name" value="PdxA_fam"/>
</dbReference>
<keyword evidence="3" id="KW-0520">NAD</keyword>
<dbReference type="AlphaFoldDB" id="A0AAQ1ZI22"/>
<dbReference type="EC" id="1.1.1.262" evidence="5"/>
<evidence type="ECO:0000313" key="5">
    <source>
        <dbReference type="EMBL" id="SUB79603.1"/>
    </source>
</evidence>
<name>A0AAQ1ZI22_9BACT</name>
<dbReference type="GO" id="GO:0046872">
    <property type="term" value="F:metal ion binding"/>
    <property type="evidence" value="ECO:0007669"/>
    <property type="project" value="UniProtKB-KW"/>
</dbReference>
<dbReference type="EMBL" id="UGTJ01000001">
    <property type="protein sequence ID" value="SUB79603.1"/>
    <property type="molecule type" value="Genomic_DNA"/>
</dbReference>
<feature type="region of interest" description="Disordered" evidence="4">
    <location>
        <begin position="354"/>
        <end position="384"/>
    </location>
</feature>
<dbReference type="GO" id="GO:0051287">
    <property type="term" value="F:NAD binding"/>
    <property type="evidence" value="ECO:0007669"/>
    <property type="project" value="InterPro"/>
</dbReference>
<evidence type="ECO:0000256" key="2">
    <source>
        <dbReference type="ARBA" id="ARBA00023002"/>
    </source>
</evidence>
<dbReference type="GO" id="GO:0050570">
    <property type="term" value="F:4-hydroxythreonine-4-phosphate dehydrogenase activity"/>
    <property type="evidence" value="ECO:0007669"/>
    <property type="project" value="UniProtKB-EC"/>
</dbReference>